<dbReference type="RefSeq" id="WP_122901630.1">
    <property type="nucleotide sequence ID" value="NZ_RHIB01000004.1"/>
</dbReference>
<dbReference type="PROSITE" id="PS00455">
    <property type="entry name" value="AMP_BINDING"/>
    <property type="match status" value="1"/>
</dbReference>
<protein>
    <submittedName>
        <fullName evidence="3">Long-chain fatty acid--CoA ligase</fullName>
    </submittedName>
</protein>
<dbReference type="GO" id="GO:0016878">
    <property type="term" value="F:acid-thiol ligase activity"/>
    <property type="evidence" value="ECO:0007669"/>
    <property type="project" value="UniProtKB-ARBA"/>
</dbReference>
<dbReference type="Gene3D" id="3.30.300.30">
    <property type="match status" value="1"/>
</dbReference>
<evidence type="ECO:0000259" key="1">
    <source>
        <dbReference type="Pfam" id="PF00501"/>
    </source>
</evidence>
<dbReference type="InterPro" id="IPR020845">
    <property type="entry name" value="AMP-binding_CS"/>
</dbReference>
<dbReference type="PANTHER" id="PTHR43767">
    <property type="entry name" value="LONG-CHAIN-FATTY-ACID--COA LIGASE"/>
    <property type="match status" value="1"/>
</dbReference>
<feature type="domain" description="AMP-binding enzyme C-terminal" evidence="2">
    <location>
        <begin position="446"/>
        <end position="521"/>
    </location>
</feature>
<dbReference type="InterPro" id="IPR025110">
    <property type="entry name" value="AMP-bd_C"/>
</dbReference>
<name>A0A3M7TMQ3_9BACI</name>
<dbReference type="InterPro" id="IPR050237">
    <property type="entry name" value="ATP-dep_AMP-bd_enzyme"/>
</dbReference>
<proteinExistence type="predicted"/>
<evidence type="ECO:0000259" key="2">
    <source>
        <dbReference type="Pfam" id="PF13193"/>
    </source>
</evidence>
<reference evidence="3 4" key="1">
    <citation type="submission" date="2018-10" db="EMBL/GenBank/DDBJ databases">
        <title>Bacillus Keqinensis sp. nov., a moderately halophilic bacterium isolated from a saline-alkaline lake.</title>
        <authorList>
            <person name="Wang H."/>
        </authorList>
    </citation>
    <scope>NUCLEOTIDE SEQUENCE [LARGE SCALE GENOMIC DNA]</scope>
    <source>
        <strain evidence="3 4">KQ-3</strain>
    </source>
</reference>
<dbReference type="InterPro" id="IPR000873">
    <property type="entry name" value="AMP-dep_synth/lig_dom"/>
</dbReference>
<dbReference type="Gene3D" id="3.40.50.980">
    <property type="match status" value="2"/>
</dbReference>
<dbReference type="CDD" id="cd05936">
    <property type="entry name" value="FC-FACS_FadD_like"/>
    <property type="match status" value="1"/>
</dbReference>
<gene>
    <name evidence="3" type="ORF">EBO34_19075</name>
</gene>
<dbReference type="PANTHER" id="PTHR43767:SF1">
    <property type="entry name" value="NONRIBOSOMAL PEPTIDE SYNTHASE PES1 (EUROFUNG)-RELATED"/>
    <property type="match status" value="1"/>
</dbReference>
<organism evidence="3 4">
    <name type="scientific">Alteribacter keqinensis</name>
    <dbReference type="NCBI Taxonomy" id="2483800"/>
    <lineage>
        <taxon>Bacteria</taxon>
        <taxon>Bacillati</taxon>
        <taxon>Bacillota</taxon>
        <taxon>Bacilli</taxon>
        <taxon>Bacillales</taxon>
        <taxon>Bacillaceae</taxon>
        <taxon>Alteribacter</taxon>
    </lineage>
</organism>
<evidence type="ECO:0000313" key="4">
    <source>
        <dbReference type="Proteomes" id="UP000278746"/>
    </source>
</evidence>
<dbReference type="AlphaFoldDB" id="A0A3M7TMQ3"/>
<evidence type="ECO:0000313" key="3">
    <source>
        <dbReference type="EMBL" id="RNA66233.1"/>
    </source>
</evidence>
<dbReference type="Gene3D" id="2.30.38.10">
    <property type="entry name" value="Luciferase, Domain 3"/>
    <property type="match status" value="1"/>
</dbReference>
<dbReference type="Proteomes" id="UP000278746">
    <property type="component" value="Unassembled WGS sequence"/>
</dbReference>
<keyword evidence="4" id="KW-1185">Reference proteome</keyword>
<dbReference type="OrthoDB" id="9803968at2"/>
<dbReference type="SUPFAM" id="SSF56801">
    <property type="entry name" value="Acetyl-CoA synthetase-like"/>
    <property type="match status" value="1"/>
</dbReference>
<feature type="domain" description="AMP-dependent synthetase/ligase" evidence="1">
    <location>
        <begin position="30"/>
        <end position="396"/>
    </location>
</feature>
<keyword evidence="3" id="KW-0436">Ligase</keyword>
<dbReference type="Pfam" id="PF00501">
    <property type="entry name" value="AMP-binding"/>
    <property type="match status" value="1"/>
</dbReference>
<dbReference type="Pfam" id="PF13193">
    <property type="entry name" value="AMP-binding_C"/>
    <property type="match status" value="1"/>
</dbReference>
<dbReference type="EMBL" id="RHIB01000004">
    <property type="protein sequence ID" value="RNA66233.1"/>
    <property type="molecule type" value="Genomic_DNA"/>
</dbReference>
<dbReference type="InterPro" id="IPR045851">
    <property type="entry name" value="AMP-bd_C_sf"/>
</dbReference>
<accession>A0A3M7TMQ3</accession>
<comment type="caution">
    <text evidence="3">The sequence shown here is derived from an EMBL/GenBank/DDBJ whole genome shotgun (WGS) entry which is preliminary data.</text>
</comment>
<sequence>MDRPWIKFYPPSVEPNIAIPTMPLFSLLKKSYEERPDCLAVVDEEVRLSYRELYAYVLSFASSLWDAGFRRGDRCVIMLFNCKEYITTYFAVLRLGGTVVQANPLHSSEELKRVMEDSKAEWIVTGDGEWAKVYEACKDQPGKKLIITGSSLYGRQEALCFEEMVEKGCVGHVPEVDVDPETDIAVFQYTGGTTGKSKAAMLTHQNILSNVCQNEHFTVKNLSKVDEKLLGVLPFYHVYGMSAVLLLGVFRGSAVICIRRFDPKRLLTTIKNEKPTLFSGVPTMYMALLQQEEATPETMQSLKLCMAGSAPLPKDVIRVFEEKTGAEILEGYGLSETSPTTHRNPVGGLRKVGSIGIPVPNTDCRIVDPDDGDRDMPVGEVGELVIKGPQVMKGYLKQEEETRSALRNGWLFTGDLAYMDLDGYFFIAGRKKDLIIASGYNVYPTEVEDVLYRHPSVKEAAVYGVSDEYRGETVYASIVFYDRGSLDPGQLKDWLKERIASYKVPTHIDVRTSLPRSSVGKLLKAILRDEAEQNQKQKEGSR</sequence>